<dbReference type="EMBL" id="JAIZAY010000011">
    <property type="protein sequence ID" value="KAJ8033185.1"/>
    <property type="molecule type" value="Genomic_DNA"/>
</dbReference>
<dbReference type="Pfam" id="PF14769">
    <property type="entry name" value="CLAMP"/>
    <property type="match status" value="1"/>
</dbReference>
<dbReference type="InterPro" id="IPR032727">
    <property type="entry name" value="CLAMP"/>
</dbReference>
<feature type="compositionally biased region" description="Low complexity" evidence="1">
    <location>
        <begin position="304"/>
        <end position="315"/>
    </location>
</feature>
<feature type="region of interest" description="Disordered" evidence="1">
    <location>
        <begin position="277"/>
        <end position="322"/>
    </location>
</feature>
<organism evidence="2 3">
    <name type="scientific">Holothuria leucospilota</name>
    <name type="common">Black long sea cucumber</name>
    <name type="synonym">Mertensiothuria leucospilota</name>
    <dbReference type="NCBI Taxonomy" id="206669"/>
    <lineage>
        <taxon>Eukaryota</taxon>
        <taxon>Metazoa</taxon>
        <taxon>Echinodermata</taxon>
        <taxon>Eleutherozoa</taxon>
        <taxon>Echinozoa</taxon>
        <taxon>Holothuroidea</taxon>
        <taxon>Aspidochirotacea</taxon>
        <taxon>Aspidochirotida</taxon>
        <taxon>Holothuriidae</taxon>
        <taxon>Holothuria</taxon>
    </lineage>
</organism>
<evidence type="ECO:0000256" key="1">
    <source>
        <dbReference type="SAM" id="MobiDB-lite"/>
    </source>
</evidence>
<protein>
    <submittedName>
        <fullName evidence="2">Uncharacterized protein</fullName>
    </submittedName>
</protein>
<evidence type="ECO:0000313" key="2">
    <source>
        <dbReference type="EMBL" id="KAJ8033185.1"/>
    </source>
</evidence>
<accession>A0A9Q1BV21</accession>
<evidence type="ECO:0000313" key="3">
    <source>
        <dbReference type="Proteomes" id="UP001152320"/>
    </source>
</evidence>
<comment type="caution">
    <text evidence="2">The sequence shown here is derived from an EMBL/GenBank/DDBJ whole genome shotgun (WGS) entry which is preliminary data.</text>
</comment>
<name>A0A9Q1BV21_HOLLE</name>
<dbReference type="PANTHER" id="PTHR28457:SF2">
    <property type="entry name" value="SIMILAR TO 4930578I06RIK PROTEIN"/>
    <property type="match status" value="1"/>
</dbReference>
<dbReference type="PANTHER" id="PTHR28457">
    <property type="entry name" value="COILED-COIL DOMAIN-CONTAINING PROTEIN 189"/>
    <property type="match status" value="1"/>
</dbReference>
<gene>
    <name evidence="2" type="ORF">HOLleu_23343</name>
</gene>
<dbReference type="AlphaFoldDB" id="A0A9Q1BV21"/>
<reference evidence="2" key="1">
    <citation type="submission" date="2021-10" db="EMBL/GenBank/DDBJ databases">
        <title>Tropical sea cucumber genome reveals ecological adaptation and Cuvierian tubules defense mechanism.</title>
        <authorList>
            <person name="Chen T."/>
        </authorList>
    </citation>
    <scope>NUCLEOTIDE SEQUENCE</scope>
    <source>
        <strain evidence="2">Nanhai2018</strain>
        <tissue evidence="2">Muscle</tissue>
    </source>
</reference>
<dbReference type="OrthoDB" id="6103133at2759"/>
<keyword evidence="3" id="KW-1185">Reference proteome</keyword>
<dbReference type="Proteomes" id="UP001152320">
    <property type="component" value="Chromosome 11"/>
</dbReference>
<sequence>MHSGKFHGNACKMAASLCWPTNLVLSYEDVKNIATLNKTEGKLHLAKCLQWKSKIIEDDRFLRNTIQLEYLYDVIQFCATKGFPWSQISSVCLLAKEFLERCIGVTQTEAVNIFRDLVVQNSENIKESILKSFTTYIFSTFMHHFQLYQFVLTEAREEFLVKADVEIEPPGEILSLHTAKPKHIWDYEQKLQEITEGELLRQEELRKQKEALVGKEETTYAKKFEEKGENASLTREVLEQIIAEAAQSQCQRVEKLLQVKVEEKHEGLNFYLEKTSLPRPVELGPPPRTRQPPNHSAKSRLSTKTKASAKSTQSKTSKKAVK</sequence>
<proteinExistence type="predicted"/>